<evidence type="ECO:0000256" key="3">
    <source>
        <dbReference type="ARBA" id="ARBA00022801"/>
    </source>
</evidence>
<evidence type="ECO:0000313" key="7">
    <source>
        <dbReference type="Proteomes" id="UP001219349"/>
    </source>
</evidence>
<name>A0ABY7SI58_9RHOB</name>
<dbReference type="PRINTS" id="PR00719">
    <property type="entry name" value="LMWPTPASE"/>
</dbReference>
<protein>
    <recommendedName>
        <fullName evidence="2">protein-tyrosine-phosphatase</fullName>
        <ecNumber evidence="2">3.1.3.48</ecNumber>
    </recommendedName>
</protein>
<reference evidence="6 7" key="1">
    <citation type="submission" date="2021-01" db="EMBL/GenBank/DDBJ databases">
        <title>Biogeographic distribution of Paracoccus.</title>
        <authorList>
            <person name="Hollensteiner J."/>
            <person name="Leineberger J."/>
            <person name="Brinkhoff T."/>
            <person name="Daniel R."/>
        </authorList>
    </citation>
    <scope>NUCLEOTIDE SEQUENCE [LARGE SCALE GENOMIC DNA]</scope>
    <source>
        <strain evidence="6 7">KCTC 22803</strain>
    </source>
</reference>
<comment type="similarity">
    <text evidence="1">Belongs to the low molecular weight phosphotyrosine protein phosphatase family.</text>
</comment>
<dbReference type="CDD" id="cd16343">
    <property type="entry name" value="LMWPTP"/>
    <property type="match status" value="1"/>
</dbReference>
<dbReference type="EMBL" id="CP067136">
    <property type="protein sequence ID" value="WCR06491.1"/>
    <property type="molecule type" value="Genomic_DNA"/>
</dbReference>
<dbReference type="PANTHER" id="PTHR11717:SF7">
    <property type="entry name" value="LOW MOLECULAR WEIGHT PHOSPHOTYROSINE PROTEIN PHOSPHATASE"/>
    <property type="match status" value="1"/>
</dbReference>
<dbReference type="Gene3D" id="3.40.50.2300">
    <property type="match status" value="1"/>
</dbReference>
<feature type="domain" description="Phosphotyrosine protein phosphatase I" evidence="5">
    <location>
        <begin position="2"/>
        <end position="149"/>
    </location>
</feature>
<organism evidence="6 7">
    <name type="scientific">Paracoccus fistulariae</name>
    <dbReference type="NCBI Taxonomy" id="658446"/>
    <lineage>
        <taxon>Bacteria</taxon>
        <taxon>Pseudomonadati</taxon>
        <taxon>Pseudomonadota</taxon>
        <taxon>Alphaproteobacteria</taxon>
        <taxon>Rhodobacterales</taxon>
        <taxon>Paracoccaceae</taxon>
        <taxon>Paracoccus</taxon>
    </lineage>
</organism>
<dbReference type="RefSeq" id="WP_271884234.1">
    <property type="nucleotide sequence ID" value="NZ_CP067136.1"/>
</dbReference>
<dbReference type="InterPro" id="IPR023485">
    <property type="entry name" value="Ptyr_pPase"/>
</dbReference>
<dbReference type="InterPro" id="IPR050438">
    <property type="entry name" value="LMW_PTPase"/>
</dbReference>
<gene>
    <name evidence="6" type="ORF">JHX87_13475</name>
</gene>
<evidence type="ECO:0000256" key="4">
    <source>
        <dbReference type="ARBA" id="ARBA00022912"/>
    </source>
</evidence>
<sequence>MTAILVVCMGNICRSPLAEAALRAEASARGLDVTIDSAGTGAWHIGDPPDSRAQAEPLRHGVDISDQRARQVSPADFDRFDLILAADRDNLAHLRRMQPKDGRARLSLLLDHVPGREGQGIPDPYYGGPDGFARAWQDARQAASAVLDHLPPG</sequence>
<keyword evidence="3" id="KW-0378">Hydrolase</keyword>
<accession>A0ABY7SI58</accession>
<dbReference type="Pfam" id="PF01451">
    <property type="entry name" value="LMWPc"/>
    <property type="match status" value="1"/>
</dbReference>
<evidence type="ECO:0000313" key="6">
    <source>
        <dbReference type="EMBL" id="WCR06491.1"/>
    </source>
</evidence>
<dbReference type="PANTHER" id="PTHR11717">
    <property type="entry name" value="LOW MOLECULAR WEIGHT PROTEIN TYROSINE PHOSPHATASE"/>
    <property type="match status" value="1"/>
</dbReference>
<dbReference type="EC" id="3.1.3.48" evidence="2"/>
<keyword evidence="4" id="KW-0904">Protein phosphatase</keyword>
<evidence type="ECO:0000256" key="2">
    <source>
        <dbReference type="ARBA" id="ARBA00013064"/>
    </source>
</evidence>
<evidence type="ECO:0000256" key="1">
    <source>
        <dbReference type="ARBA" id="ARBA00011063"/>
    </source>
</evidence>
<evidence type="ECO:0000259" key="5">
    <source>
        <dbReference type="SMART" id="SM00226"/>
    </source>
</evidence>
<proteinExistence type="inferred from homology"/>
<dbReference type="SUPFAM" id="SSF52788">
    <property type="entry name" value="Phosphotyrosine protein phosphatases I"/>
    <property type="match status" value="1"/>
</dbReference>
<dbReference type="InterPro" id="IPR017867">
    <property type="entry name" value="Tyr_phospatase_low_mol_wt"/>
</dbReference>
<keyword evidence="7" id="KW-1185">Reference proteome</keyword>
<dbReference type="InterPro" id="IPR036196">
    <property type="entry name" value="Ptyr_pPase_sf"/>
</dbReference>
<dbReference type="Proteomes" id="UP001219349">
    <property type="component" value="Chromosome"/>
</dbReference>
<dbReference type="SMART" id="SM00226">
    <property type="entry name" value="LMWPc"/>
    <property type="match status" value="1"/>
</dbReference>